<dbReference type="InterPro" id="IPR001353">
    <property type="entry name" value="Proteasome_sua/b"/>
</dbReference>
<dbReference type="FunFam" id="3.60.20.10:FF:000063">
    <property type="entry name" value="Proteasome subunit alpha type"/>
    <property type="match status" value="1"/>
</dbReference>
<dbReference type="InterPro" id="IPR029055">
    <property type="entry name" value="Ntn_hydrolases_N"/>
</dbReference>
<dbReference type="STRING" id="7222.B4JAY6"/>
<keyword evidence="7" id="KW-1185">Reference proteome</keyword>
<gene>
    <name evidence="6" type="primary">Dgri\GH10812</name>
    <name evidence="6" type="ORF">Dgri_GH10812</name>
</gene>
<dbReference type="Gene3D" id="3.60.20.10">
    <property type="entry name" value="Glutamine Phosphoribosylpyrophosphate, subunit 1, domain 1"/>
    <property type="match status" value="1"/>
</dbReference>
<comment type="subunit">
    <text evidence="4">The 20S proteasome core is composed of 28 subunits that are arranged in four stacked rings, resulting in a barrel-shaped structure. The two end rings are each formed by seven alpha subunits, and the two central rings are each formed by seven beta subunits.</text>
</comment>
<accession>B4JAY6</accession>
<dbReference type="SMART" id="SM00948">
    <property type="entry name" value="Proteasome_A_N"/>
    <property type="match status" value="1"/>
</dbReference>
<evidence type="ECO:0000256" key="3">
    <source>
        <dbReference type="PROSITE-ProRule" id="PRU00808"/>
    </source>
</evidence>
<dbReference type="Pfam" id="PF10584">
    <property type="entry name" value="Proteasome_A_N"/>
    <property type="match status" value="1"/>
</dbReference>
<evidence type="ECO:0000313" key="6">
    <source>
        <dbReference type="EMBL" id="EDW02856.1"/>
    </source>
</evidence>
<dbReference type="PANTHER" id="PTHR11599">
    <property type="entry name" value="PROTEASOME SUBUNIT ALPHA/BETA"/>
    <property type="match status" value="1"/>
</dbReference>
<dbReference type="InterPro" id="IPR023332">
    <property type="entry name" value="Proteasome_alpha-type"/>
</dbReference>
<dbReference type="PROSITE" id="PS51475">
    <property type="entry name" value="PROTEASOME_ALPHA_2"/>
    <property type="match status" value="1"/>
</dbReference>
<dbReference type="OMA" id="EQGPHIY"/>
<evidence type="ECO:0000313" key="7">
    <source>
        <dbReference type="Proteomes" id="UP000001070"/>
    </source>
</evidence>
<dbReference type="Proteomes" id="UP000001070">
    <property type="component" value="Unassembled WGS sequence"/>
</dbReference>
<keyword evidence="2 3" id="KW-0647">Proteasome</keyword>
<dbReference type="GO" id="GO:0005634">
    <property type="term" value="C:nucleus"/>
    <property type="evidence" value="ECO:0007669"/>
    <property type="project" value="UniProtKB-SubCell"/>
</dbReference>
<comment type="similarity">
    <text evidence="3 4">Belongs to the peptidase T1A family.</text>
</comment>
<evidence type="ECO:0000256" key="4">
    <source>
        <dbReference type="RuleBase" id="RU000551"/>
    </source>
</evidence>
<dbReference type="SMR" id="B4JAY6"/>
<evidence type="ECO:0000256" key="2">
    <source>
        <dbReference type="ARBA" id="ARBA00022942"/>
    </source>
</evidence>
<dbReference type="InterPro" id="IPR050115">
    <property type="entry name" value="Proteasome_alpha"/>
</dbReference>
<dbReference type="OrthoDB" id="431557at2759"/>
<sequence length="256" mass="28826">MFRNQYDSDVTLWSPQGRLFQVEYAMEAVNQGTVTVGLKSEDFAVLVGLHRPYTEMGVLQPKILSIDSHVGISLSGLSSDARQLASYLRTECTAFRHSYDTTYPVSKLVKTLGNKMQANTQRYDRRPYGVGLLLAGYDEVGSHIWQIMPSANVFNCKAMAIGSRAQSARTYLDRFKATFPFCSKDELICHGIQSIHQSHFTTDEMRVSIGVVGKEHPFKILTNEEVESYQRFCLFAVNPDSSQDTEIDENQSNQSI</sequence>
<dbReference type="GO" id="GO:0005737">
    <property type="term" value="C:cytoplasm"/>
    <property type="evidence" value="ECO:0007669"/>
    <property type="project" value="UniProtKB-SubCell"/>
</dbReference>
<comment type="subcellular location">
    <subcellularLocation>
        <location evidence="4">Cytoplasm</location>
    </subcellularLocation>
    <subcellularLocation>
        <location evidence="4">Nucleus</location>
    </subcellularLocation>
</comment>
<dbReference type="InParanoid" id="B4JAY6"/>
<dbReference type="PROSITE" id="PS00388">
    <property type="entry name" value="PROTEASOME_ALPHA_1"/>
    <property type="match status" value="1"/>
</dbReference>
<comment type="function">
    <text evidence="1">The proteasome is a multicatalytic proteinase complex which is characterized by its ability to cleave peptides with Arg, Phe, Tyr, Leu, and Glu adjacent to the leaving group at neutral or slightly basic pH. The proteasome has an ATP-dependent proteolytic activity.</text>
</comment>
<dbReference type="PhylomeDB" id="B4JAY6"/>
<reference evidence="6 7" key="1">
    <citation type="journal article" date="2007" name="Nature">
        <title>Evolution of genes and genomes on the Drosophila phylogeny.</title>
        <authorList>
            <consortium name="Drosophila 12 Genomes Consortium"/>
            <person name="Clark A.G."/>
            <person name="Eisen M.B."/>
            <person name="Smith D.R."/>
            <person name="Bergman C.M."/>
            <person name="Oliver B."/>
            <person name="Markow T.A."/>
            <person name="Kaufman T.C."/>
            <person name="Kellis M."/>
            <person name="Gelbart W."/>
            <person name="Iyer V.N."/>
            <person name="Pollard D.A."/>
            <person name="Sackton T.B."/>
            <person name="Larracuente A.M."/>
            <person name="Singh N.D."/>
            <person name="Abad J.P."/>
            <person name="Abt D.N."/>
            <person name="Adryan B."/>
            <person name="Aguade M."/>
            <person name="Akashi H."/>
            <person name="Anderson W.W."/>
            <person name="Aquadro C.F."/>
            <person name="Ardell D.H."/>
            <person name="Arguello R."/>
            <person name="Artieri C.G."/>
            <person name="Barbash D.A."/>
            <person name="Barker D."/>
            <person name="Barsanti P."/>
            <person name="Batterham P."/>
            <person name="Batzoglou S."/>
            <person name="Begun D."/>
            <person name="Bhutkar A."/>
            <person name="Blanco E."/>
            <person name="Bosak S.A."/>
            <person name="Bradley R.K."/>
            <person name="Brand A.D."/>
            <person name="Brent M.R."/>
            <person name="Brooks A.N."/>
            <person name="Brown R.H."/>
            <person name="Butlin R.K."/>
            <person name="Caggese C."/>
            <person name="Calvi B.R."/>
            <person name="Bernardo de Carvalho A."/>
            <person name="Caspi A."/>
            <person name="Castrezana S."/>
            <person name="Celniker S.E."/>
            <person name="Chang J.L."/>
            <person name="Chapple C."/>
            <person name="Chatterji S."/>
            <person name="Chinwalla A."/>
            <person name="Civetta A."/>
            <person name="Clifton S.W."/>
            <person name="Comeron J.M."/>
            <person name="Costello J.C."/>
            <person name="Coyne J.A."/>
            <person name="Daub J."/>
            <person name="David R.G."/>
            <person name="Delcher A.L."/>
            <person name="Delehaunty K."/>
            <person name="Do C.B."/>
            <person name="Ebling H."/>
            <person name="Edwards K."/>
            <person name="Eickbush T."/>
            <person name="Evans J.D."/>
            <person name="Filipski A."/>
            <person name="Findeiss S."/>
            <person name="Freyhult E."/>
            <person name="Fulton L."/>
            <person name="Fulton R."/>
            <person name="Garcia A.C."/>
            <person name="Gardiner A."/>
            <person name="Garfield D.A."/>
            <person name="Garvin B.E."/>
            <person name="Gibson G."/>
            <person name="Gilbert D."/>
            <person name="Gnerre S."/>
            <person name="Godfrey J."/>
            <person name="Good R."/>
            <person name="Gotea V."/>
            <person name="Gravely B."/>
            <person name="Greenberg A.J."/>
            <person name="Griffiths-Jones S."/>
            <person name="Gross S."/>
            <person name="Guigo R."/>
            <person name="Gustafson E.A."/>
            <person name="Haerty W."/>
            <person name="Hahn M.W."/>
            <person name="Halligan D.L."/>
            <person name="Halpern A.L."/>
            <person name="Halter G.M."/>
            <person name="Han M.V."/>
            <person name="Heger A."/>
            <person name="Hillier L."/>
            <person name="Hinrichs A.S."/>
            <person name="Holmes I."/>
            <person name="Hoskins R.A."/>
            <person name="Hubisz M.J."/>
            <person name="Hultmark D."/>
            <person name="Huntley M.A."/>
            <person name="Jaffe D.B."/>
            <person name="Jagadeeshan S."/>
            <person name="Jeck W.R."/>
            <person name="Johnson J."/>
            <person name="Jones C.D."/>
            <person name="Jordan W.C."/>
            <person name="Karpen G.H."/>
            <person name="Kataoka E."/>
            <person name="Keightley P.D."/>
            <person name="Kheradpour P."/>
            <person name="Kirkness E.F."/>
            <person name="Koerich L.B."/>
            <person name="Kristiansen K."/>
            <person name="Kudrna D."/>
            <person name="Kulathinal R.J."/>
            <person name="Kumar S."/>
            <person name="Kwok R."/>
            <person name="Lander E."/>
            <person name="Langley C.H."/>
            <person name="Lapoint R."/>
            <person name="Lazzaro B.P."/>
            <person name="Lee S.J."/>
            <person name="Levesque L."/>
            <person name="Li R."/>
            <person name="Lin C.F."/>
            <person name="Lin M.F."/>
            <person name="Lindblad-Toh K."/>
            <person name="Llopart A."/>
            <person name="Long M."/>
            <person name="Low L."/>
            <person name="Lozovsky E."/>
            <person name="Lu J."/>
            <person name="Luo M."/>
            <person name="Machado C.A."/>
            <person name="Makalowski W."/>
            <person name="Marzo M."/>
            <person name="Matsuda M."/>
            <person name="Matzkin L."/>
            <person name="McAllister B."/>
            <person name="McBride C.S."/>
            <person name="McKernan B."/>
            <person name="McKernan K."/>
            <person name="Mendez-Lago M."/>
            <person name="Minx P."/>
            <person name="Mollenhauer M.U."/>
            <person name="Montooth K."/>
            <person name="Mount S.M."/>
            <person name="Mu X."/>
            <person name="Myers E."/>
            <person name="Negre B."/>
            <person name="Newfeld S."/>
            <person name="Nielsen R."/>
            <person name="Noor M.A."/>
            <person name="O'Grady P."/>
            <person name="Pachter L."/>
            <person name="Papaceit M."/>
            <person name="Parisi M.J."/>
            <person name="Parisi M."/>
            <person name="Parts L."/>
            <person name="Pedersen J.S."/>
            <person name="Pesole G."/>
            <person name="Phillippy A.M."/>
            <person name="Ponting C.P."/>
            <person name="Pop M."/>
            <person name="Porcelli D."/>
            <person name="Powell J.R."/>
            <person name="Prohaska S."/>
            <person name="Pruitt K."/>
            <person name="Puig M."/>
            <person name="Quesneville H."/>
            <person name="Ram K.R."/>
            <person name="Rand D."/>
            <person name="Rasmussen M.D."/>
            <person name="Reed L.K."/>
            <person name="Reenan R."/>
            <person name="Reily A."/>
            <person name="Remington K.A."/>
            <person name="Rieger T.T."/>
            <person name="Ritchie M.G."/>
            <person name="Robin C."/>
            <person name="Rogers Y.H."/>
            <person name="Rohde C."/>
            <person name="Rozas J."/>
            <person name="Rubenfield M.J."/>
            <person name="Ruiz A."/>
            <person name="Russo S."/>
            <person name="Salzberg S.L."/>
            <person name="Sanchez-Gracia A."/>
            <person name="Saranga D.J."/>
            <person name="Sato H."/>
            <person name="Schaeffer S.W."/>
            <person name="Schatz M.C."/>
            <person name="Schlenke T."/>
            <person name="Schwartz R."/>
            <person name="Segarra C."/>
            <person name="Singh R.S."/>
            <person name="Sirot L."/>
            <person name="Sirota M."/>
            <person name="Sisneros N.B."/>
            <person name="Smith C.D."/>
            <person name="Smith T.F."/>
            <person name="Spieth J."/>
            <person name="Stage D.E."/>
            <person name="Stark A."/>
            <person name="Stephan W."/>
            <person name="Strausberg R.L."/>
            <person name="Strempel S."/>
            <person name="Sturgill D."/>
            <person name="Sutton G."/>
            <person name="Sutton G.G."/>
            <person name="Tao W."/>
            <person name="Teichmann S."/>
            <person name="Tobari Y.N."/>
            <person name="Tomimura Y."/>
            <person name="Tsolas J.M."/>
            <person name="Valente V.L."/>
            <person name="Venter E."/>
            <person name="Venter J.C."/>
            <person name="Vicario S."/>
            <person name="Vieira F.G."/>
            <person name="Vilella A.J."/>
            <person name="Villasante A."/>
            <person name="Walenz B."/>
            <person name="Wang J."/>
            <person name="Wasserman M."/>
            <person name="Watts T."/>
            <person name="Wilson D."/>
            <person name="Wilson R.K."/>
            <person name="Wing R.A."/>
            <person name="Wolfner M.F."/>
            <person name="Wong A."/>
            <person name="Wong G.K."/>
            <person name="Wu C.I."/>
            <person name="Wu G."/>
            <person name="Yamamoto D."/>
            <person name="Yang H.P."/>
            <person name="Yang S.P."/>
            <person name="Yorke J.A."/>
            <person name="Yoshida K."/>
            <person name="Zdobnov E."/>
            <person name="Zhang P."/>
            <person name="Zhang Y."/>
            <person name="Zimin A.V."/>
            <person name="Baldwin J."/>
            <person name="Abdouelleil A."/>
            <person name="Abdulkadir J."/>
            <person name="Abebe A."/>
            <person name="Abera B."/>
            <person name="Abreu J."/>
            <person name="Acer S.C."/>
            <person name="Aftuck L."/>
            <person name="Alexander A."/>
            <person name="An P."/>
            <person name="Anderson E."/>
            <person name="Anderson S."/>
            <person name="Arachi H."/>
            <person name="Azer M."/>
            <person name="Bachantsang P."/>
            <person name="Barry A."/>
            <person name="Bayul T."/>
            <person name="Berlin A."/>
            <person name="Bessette D."/>
            <person name="Bloom T."/>
            <person name="Blye J."/>
            <person name="Boguslavskiy L."/>
            <person name="Bonnet C."/>
            <person name="Boukhgalter B."/>
            <person name="Bourzgui I."/>
            <person name="Brown A."/>
            <person name="Cahill P."/>
            <person name="Channer S."/>
            <person name="Cheshatsang Y."/>
            <person name="Chuda L."/>
            <person name="Citroen M."/>
            <person name="Collymore A."/>
            <person name="Cooke P."/>
            <person name="Costello M."/>
            <person name="D'Aco K."/>
            <person name="Daza R."/>
            <person name="De Haan G."/>
            <person name="DeGray S."/>
            <person name="DeMaso C."/>
            <person name="Dhargay N."/>
            <person name="Dooley K."/>
            <person name="Dooley E."/>
            <person name="Doricent M."/>
            <person name="Dorje P."/>
            <person name="Dorjee K."/>
            <person name="Dupes A."/>
            <person name="Elong R."/>
            <person name="Falk J."/>
            <person name="Farina A."/>
            <person name="Faro S."/>
            <person name="Ferguson D."/>
            <person name="Fisher S."/>
            <person name="Foley C.D."/>
            <person name="Franke A."/>
            <person name="Friedrich D."/>
            <person name="Gadbois L."/>
            <person name="Gearin G."/>
            <person name="Gearin C.R."/>
            <person name="Giannoukos G."/>
            <person name="Goode T."/>
            <person name="Graham J."/>
            <person name="Grandbois E."/>
            <person name="Grewal S."/>
            <person name="Gyaltsen K."/>
            <person name="Hafez N."/>
            <person name="Hagos B."/>
            <person name="Hall J."/>
            <person name="Henson C."/>
            <person name="Hollinger A."/>
            <person name="Honan T."/>
            <person name="Huard M.D."/>
            <person name="Hughes L."/>
            <person name="Hurhula B."/>
            <person name="Husby M.E."/>
            <person name="Kamat A."/>
            <person name="Kanga B."/>
            <person name="Kashin S."/>
            <person name="Khazanovich D."/>
            <person name="Kisner P."/>
            <person name="Lance K."/>
            <person name="Lara M."/>
            <person name="Lee W."/>
            <person name="Lennon N."/>
            <person name="Letendre F."/>
            <person name="LeVine R."/>
            <person name="Lipovsky A."/>
            <person name="Liu X."/>
            <person name="Liu J."/>
            <person name="Liu S."/>
            <person name="Lokyitsang T."/>
            <person name="Lokyitsang Y."/>
            <person name="Lubonja R."/>
            <person name="Lui A."/>
            <person name="MacDonald P."/>
            <person name="Magnisalis V."/>
            <person name="Maru K."/>
            <person name="Matthews C."/>
            <person name="McCusker W."/>
            <person name="McDonough S."/>
            <person name="Mehta T."/>
            <person name="Meldrim J."/>
            <person name="Meneus L."/>
            <person name="Mihai O."/>
            <person name="Mihalev A."/>
            <person name="Mihova T."/>
            <person name="Mittelman R."/>
            <person name="Mlenga V."/>
            <person name="Montmayeur A."/>
            <person name="Mulrain L."/>
            <person name="Navidi A."/>
            <person name="Naylor J."/>
            <person name="Negash T."/>
            <person name="Nguyen T."/>
            <person name="Nguyen N."/>
            <person name="Nicol R."/>
            <person name="Norbu C."/>
            <person name="Norbu N."/>
            <person name="Novod N."/>
            <person name="O'Neill B."/>
            <person name="Osman S."/>
            <person name="Markiewicz E."/>
            <person name="Oyono O.L."/>
            <person name="Patti C."/>
            <person name="Phunkhang P."/>
            <person name="Pierre F."/>
            <person name="Priest M."/>
            <person name="Raghuraman S."/>
            <person name="Rege F."/>
            <person name="Reyes R."/>
            <person name="Rise C."/>
            <person name="Rogov P."/>
            <person name="Ross K."/>
            <person name="Ryan E."/>
            <person name="Settipalli S."/>
            <person name="Shea T."/>
            <person name="Sherpa N."/>
            <person name="Shi L."/>
            <person name="Shih D."/>
            <person name="Sparrow T."/>
            <person name="Spaulding J."/>
            <person name="Stalker J."/>
            <person name="Stange-Thomann N."/>
            <person name="Stavropoulos S."/>
            <person name="Stone C."/>
            <person name="Strader C."/>
            <person name="Tesfaye S."/>
            <person name="Thomson T."/>
            <person name="Thoulutsang Y."/>
            <person name="Thoulutsang D."/>
            <person name="Topham K."/>
            <person name="Topping I."/>
            <person name="Tsamla T."/>
            <person name="Vassiliev H."/>
            <person name="Vo A."/>
            <person name="Wangchuk T."/>
            <person name="Wangdi T."/>
            <person name="Weiand M."/>
            <person name="Wilkinson J."/>
            <person name="Wilson A."/>
            <person name="Yadav S."/>
            <person name="Young G."/>
            <person name="Yu Q."/>
            <person name="Zembek L."/>
            <person name="Zhong D."/>
            <person name="Zimmer A."/>
            <person name="Zwirko Z."/>
            <person name="Jaffe D.B."/>
            <person name="Alvarez P."/>
            <person name="Brockman W."/>
            <person name="Butler J."/>
            <person name="Chin C."/>
            <person name="Gnerre S."/>
            <person name="Grabherr M."/>
            <person name="Kleber M."/>
            <person name="Mauceli E."/>
            <person name="MacCallum I."/>
        </authorList>
    </citation>
    <scope>NUCLEOTIDE SEQUENCE [LARGE SCALE GENOMIC DNA]</scope>
    <source>
        <strain evidence="7">Tucson 15287-2541.00</strain>
    </source>
</reference>
<feature type="domain" description="Proteasome alpha-type subunits" evidence="5">
    <location>
        <begin position="6"/>
        <end position="28"/>
    </location>
</feature>
<organism evidence="7">
    <name type="scientific">Drosophila grimshawi</name>
    <name type="common">Hawaiian fruit fly</name>
    <name type="synonym">Idiomyia grimshawi</name>
    <dbReference type="NCBI Taxonomy" id="7222"/>
    <lineage>
        <taxon>Eukaryota</taxon>
        <taxon>Metazoa</taxon>
        <taxon>Ecdysozoa</taxon>
        <taxon>Arthropoda</taxon>
        <taxon>Hexapoda</taxon>
        <taxon>Insecta</taxon>
        <taxon>Pterygota</taxon>
        <taxon>Neoptera</taxon>
        <taxon>Endopterygota</taxon>
        <taxon>Diptera</taxon>
        <taxon>Brachycera</taxon>
        <taxon>Muscomorpha</taxon>
        <taxon>Ephydroidea</taxon>
        <taxon>Drosophilidae</taxon>
        <taxon>Drosophila</taxon>
        <taxon>Hawaiian Drosophila</taxon>
    </lineage>
</organism>
<evidence type="ECO:0000256" key="1">
    <source>
        <dbReference type="ARBA" id="ARBA00002000"/>
    </source>
</evidence>
<dbReference type="SUPFAM" id="SSF56235">
    <property type="entry name" value="N-terminal nucleophile aminohydrolases (Ntn hydrolases)"/>
    <property type="match status" value="1"/>
</dbReference>
<dbReference type="GO" id="GO:0019773">
    <property type="term" value="C:proteasome core complex, alpha-subunit complex"/>
    <property type="evidence" value="ECO:0007669"/>
    <property type="project" value="UniProtKB-UniRule"/>
</dbReference>
<dbReference type="Pfam" id="PF00227">
    <property type="entry name" value="Proteasome"/>
    <property type="match status" value="1"/>
</dbReference>
<dbReference type="AlphaFoldDB" id="B4JAY6"/>
<keyword evidence="4" id="KW-0963">Cytoplasm</keyword>
<dbReference type="EMBL" id="CH916368">
    <property type="protein sequence ID" value="EDW02856.1"/>
    <property type="molecule type" value="Genomic_DNA"/>
</dbReference>
<proteinExistence type="inferred from homology"/>
<keyword evidence="4" id="KW-0539">Nucleus</keyword>
<dbReference type="GO" id="GO:0006511">
    <property type="term" value="P:ubiquitin-dependent protein catabolic process"/>
    <property type="evidence" value="ECO:0007669"/>
    <property type="project" value="InterPro"/>
</dbReference>
<dbReference type="eggNOG" id="KOG0863">
    <property type="taxonomic scope" value="Eukaryota"/>
</dbReference>
<dbReference type="KEGG" id="dgr:6562276"/>
<dbReference type="InterPro" id="IPR000426">
    <property type="entry name" value="Proteasome_asu_N"/>
</dbReference>
<name>B4JAY6_DROGR</name>
<protein>
    <recommendedName>
        <fullName evidence="4">Proteasome subunit alpha type</fullName>
    </recommendedName>
</protein>
<dbReference type="HOGENOM" id="CLU_035750_8_0_1"/>
<evidence type="ECO:0000259" key="5">
    <source>
        <dbReference type="PROSITE" id="PS00388"/>
    </source>
</evidence>